<feature type="transmembrane region" description="Helical" evidence="1">
    <location>
        <begin position="285"/>
        <end position="308"/>
    </location>
</feature>
<accession>A0AA36N4B5</accession>
<feature type="transmembrane region" description="Helical" evidence="1">
    <location>
        <begin position="320"/>
        <end position="341"/>
    </location>
</feature>
<keyword evidence="1" id="KW-1133">Transmembrane helix</keyword>
<gene>
    <name evidence="2" type="ORF">EVOR1521_LOCUS14723</name>
</gene>
<sequence>METNEAVLLAVCAMFLWGSWANTLLLFRDRFELYLLDYAFGHLLAGCVGLQEQWSGVGVATTLGWWHCSNSTSPPQRLPLSSMCWIEDAVLSLRHVSGGAGVGVVLASGCAGVLFAIGSLLCVASIDLAGMALPTLVMLSVEMALGVPLLLLIEGWGTAGHVALTLSGVMAVLLAALFDGWCHWSLQCDRARAERAERLERFERSELEALPGQCLGLSSQFSSLSFWSFRASLAASDRAERSAAERSADRATATLSFLAHGSIPSLIPQVRRSQRNVRGERSSKATGLALAACGGACFALWPCVGSLVEGQGSADCRVCLRPAAFFLLYAAGAVLAALAILPPICRWPLHSG</sequence>
<dbReference type="EMBL" id="CAUJNA010001781">
    <property type="protein sequence ID" value="CAJ1389013.1"/>
    <property type="molecule type" value="Genomic_DNA"/>
</dbReference>
<evidence type="ECO:0000313" key="3">
    <source>
        <dbReference type="Proteomes" id="UP001178507"/>
    </source>
</evidence>
<keyword evidence="1" id="KW-0472">Membrane</keyword>
<feature type="transmembrane region" description="Helical" evidence="1">
    <location>
        <begin position="159"/>
        <end position="182"/>
    </location>
</feature>
<keyword evidence="3" id="KW-1185">Reference proteome</keyword>
<dbReference type="Proteomes" id="UP001178507">
    <property type="component" value="Unassembled WGS sequence"/>
</dbReference>
<feature type="non-terminal residue" evidence="2">
    <location>
        <position position="352"/>
    </location>
</feature>
<reference evidence="2" key="1">
    <citation type="submission" date="2023-08" db="EMBL/GenBank/DDBJ databases">
        <authorList>
            <person name="Chen Y."/>
            <person name="Shah S."/>
            <person name="Dougan E. K."/>
            <person name="Thang M."/>
            <person name="Chan C."/>
        </authorList>
    </citation>
    <scope>NUCLEOTIDE SEQUENCE</scope>
</reference>
<evidence type="ECO:0000313" key="2">
    <source>
        <dbReference type="EMBL" id="CAJ1389013.1"/>
    </source>
</evidence>
<feature type="transmembrane region" description="Helical" evidence="1">
    <location>
        <begin position="131"/>
        <end position="153"/>
    </location>
</feature>
<comment type="caution">
    <text evidence="2">The sequence shown here is derived from an EMBL/GenBank/DDBJ whole genome shotgun (WGS) entry which is preliminary data.</text>
</comment>
<protein>
    <submittedName>
        <fullName evidence="2">Uncharacterized protein</fullName>
    </submittedName>
</protein>
<dbReference type="AlphaFoldDB" id="A0AA36N4B5"/>
<name>A0AA36N4B5_9DINO</name>
<feature type="transmembrane region" description="Helical" evidence="1">
    <location>
        <begin position="100"/>
        <end position="124"/>
    </location>
</feature>
<proteinExistence type="predicted"/>
<evidence type="ECO:0000256" key="1">
    <source>
        <dbReference type="SAM" id="Phobius"/>
    </source>
</evidence>
<keyword evidence="1" id="KW-0812">Transmembrane</keyword>
<organism evidence="2 3">
    <name type="scientific">Effrenium voratum</name>
    <dbReference type="NCBI Taxonomy" id="2562239"/>
    <lineage>
        <taxon>Eukaryota</taxon>
        <taxon>Sar</taxon>
        <taxon>Alveolata</taxon>
        <taxon>Dinophyceae</taxon>
        <taxon>Suessiales</taxon>
        <taxon>Symbiodiniaceae</taxon>
        <taxon>Effrenium</taxon>
    </lineage>
</organism>